<proteinExistence type="predicted"/>
<dbReference type="EMBL" id="CAXKWB010011856">
    <property type="protein sequence ID" value="CAL4102527.1"/>
    <property type="molecule type" value="Genomic_DNA"/>
</dbReference>
<reference evidence="3 4" key="1">
    <citation type="submission" date="2024-05" db="EMBL/GenBank/DDBJ databases">
        <authorList>
            <person name="Wallberg A."/>
        </authorList>
    </citation>
    <scope>NUCLEOTIDE SEQUENCE [LARGE SCALE GENOMIC DNA]</scope>
</reference>
<evidence type="ECO:0000313" key="3">
    <source>
        <dbReference type="EMBL" id="CAL4102527.1"/>
    </source>
</evidence>
<comment type="caution">
    <text evidence="3">The sequence shown here is derived from an EMBL/GenBank/DDBJ whole genome shotgun (WGS) entry which is preliminary data.</text>
</comment>
<dbReference type="GO" id="GO:0008757">
    <property type="term" value="F:S-adenosylmethionine-dependent methyltransferase activity"/>
    <property type="evidence" value="ECO:0007669"/>
    <property type="project" value="UniProtKB-ARBA"/>
</dbReference>
<feature type="domain" description="SET" evidence="2">
    <location>
        <begin position="256"/>
        <end position="299"/>
    </location>
</feature>
<organism evidence="3 4">
    <name type="scientific">Meganyctiphanes norvegica</name>
    <name type="common">Northern krill</name>
    <name type="synonym">Thysanopoda norvegica</name>
    <dbReference type="NCBI Taxonomy" id="48144"/>
    <lineage>
        <taxon>Eukaryota</taxon>
        <taxon>Metazoa</taxon>
        <taxon>Ecdysozoa</taxon>
        <taxon>Arthropoda</taxon>
        <taxon>Crustacea</taxon>
        <taxon>Multicrustacea</taxon>
        <taxon>Malacostraca</taxon>
        <taxon>Eumalacostraca</taxon>
        <taxon>Eucarida</taxon>
        <taxon>Euphausiacea</taxon>
        <taxon>Euphausiidae</taxon>
        <taxon>Meganyctiphanes</taxon>
    </lineage>
</organism>
<feature type="non-terminal residue" evidence="3">
    <location>
        <position position="569"/>
    </location>
</feature>
<dbReference type="InterPro" id="IPR011990">
    <property type="entry name" value="TPR-like_helical_dom_sf"/>
</dbReference>
<dbReference type="InterPro" id="IPR053010">
    <property type="entry name" value="SET_SmydA-8"/>
</dbReference>
<keyword evidence="4" id="KW-1185">Reference proteome</keyword>
<dbReference type="SUPFAM" id="SSF82199">
    <property type="entry name" value="SET domain"/>
    <property type="match status" value="1"/>
</dbReference>
<name>A0AAV2QVK1_MEGNR</name>
<dbReference type="CDD" id="cd20071">
    <property type="entry name" value="SET_SMYD"/>
    <property type="match status" value="1"/>
</dbReference>
<dbReference type="GO" id="GO:0008276">
    <property type="term" value="F:protein methyltransferase activity"/>
    <property type="evidence" value="ECO:0007669"/>
    <property type="project" value="UniProtKB-ARBA"/>
</dbReference>
<dbReference type="InterPro" id="IPR001214">
    <property type="entry name" value="SET_dom"/>
</dbReference>
<dbReference type="AlphaFoldDB" id="A0AAV2QVK1"/>
<dbReference type="Gene3D" id="1.25.40.10">
    <property type="entry name" value="Tetratricopeptide repeat domain"/>
    <property type="match status" value="1"/>
</dbReference>
<gene>
    <name evidence="3" type="ORF">MNOR_LOCUS17337</name>
</gene>
<evidence type="ECO:0000313" key="4">
    <source>
        <dbReference type="Proteomes" id="UP001497623"/>
    </source>
</evidence>
<accession>A0AAV2QVK1</accession>
<dbReference type="Pfam" id="PF00856">
    <property type="entry name" value="SET"/>
    <property type="match status" value="1"/>
</dbReference>
<dbReference type="PANTHER" id="PTHR46455">
    <property type="entry name" value="SET AND MYND DOMAIN CONTAINING, ARTHROPOD-SPECIFIC, MEMBER 4, ISOFORM A"/>
    <property type="match status" value="1"/>
</dbReference>
<dbReference type="Proteomes" id="UP001497623">
    <property type="component" value="Unassembled WGS sequence"/>
</dbReference>
<feature type="region of interest" description="Disordered" evidence="1">
    <location>
        <begin position="492"/>
        <end position="512"/>
    </location>
</feature>
<dbReference type="GO" id="GO:0008170">
    <property type="term" value="F:N-methyltransferase activity"/>
    <property type="evidence" value="ECO:0007669"/>
    <property type="project" value="UniProtKB-ARBA"/>
</dbReference>
<dbReference type="InterPro" id="IPR046341">
    <property type="entry name" value="SET_dom_sf"/>
</dbReference>
<evidence type="ECO:0000256" key="1">
    <source>
        <dbReference type="SAM" id="MobiDB-lite"/>
    </source>
</evidence>
<sequence length="569" mass="64215">MVAVKSLVQEEFVWDMKIYINQAFGHILYWSALDPQCLGAVVDLRGNISAGQCTWNYLDESQSSIEPGLICEIRTKSPDLPFKYVKSGLKVRIYHSLEWEIIHAQFIWLMHMLKENCPLKSLNSSPMGKTWKVPLNVRIYHSMSNLPFRISEVIIRPILSQGIQIHCLLVRLRTLLLNAILKSGNIGAVVGCFSGPHMGGGHYLRKNWVNETLLASALKLIGVTVDPMLVKAICGIWDTNAFEIYVGPEHKYAAQALFPLVSMMNHSCVANVQTNFRDGFMYIRAATPIKKGEPIALNYRHMLWGTRNRRRYLLLTKLFMCQCPRCMDPTELNSHVSSIRCQKCKKGLYVPYPDHSKPWECNNCPSSMPARLADTMTGASETKCAQVDSTSALDIKNKLLLFQEGLGPQHFICVELRRLMVLALTTQPTQDMSSSDLWLVVDLTSDMLKLAKILEPGMSDFRGQMLLQHVRAATELIFRAYSKAKDVSEVGQESVAEEGNAENEKKESSLSEGIEVDNVNKLESQELLKQSEEFQTILKYDPSFGKAEEVATHLKKVIEQSNLTEILRA</sequence>
<evidence type="ECO:0000259" key="2">
    <source>
        <dbReference type="Pfam" id="PF00856"/>
    </source>
</evidence>
<dbReference type="Gene3D" id="2.170.270.10">
    <property type="entry name" value="SET domain"/>
    <property type="match status" value="1"/>
</dbReference>
<dbReference type="PANTHER" id="PTHR46455:SF1">
    <property type="entry name" value="SET AND MYND DOMAIN CONTAINING, ARTHROPOD-SPECIFIC, MEMBER 2"/>
    <property type="match status" value="1"/>
</dbReference>
<protein>
    <recommendedName>
        <fullName evidence="2">SET domain-containing protein</fullName>
    </recommendedName>
</protein>